<protein>
    <submittedName>
        <fullName evidence="2">Uncharacterized protein</fullName>
    </submittedName>
</protein>
<accession>A4CJP3</accession>
<dbReference type="eggNOG" id="ENOG502ZXV4">
    <property type="taxonomic scope" value="Bacteria"/>
</dbReference>
<name>A4CJP3_ROBBH</name>
<dbReference type="HOGENOM" id="CLU_1685264_0_0_10"/>
<reference evidence="2 3" key="1">
    <citation type="journal article" date="2009" name="J. Bacteriol.">
        <title>Complete genome sequence of Robiginitalea biformata HTCC2501.</title>
        <authorList>
            <person name="Oh H.M."/>
            <person name="Giovannoni S.J."/>
            <person name="Lee K."/>
            <person name="Ferriera S."/>
            <person name="Johnson J."/>
            <person name="Cho J.C."/>
        </authorList>
    </citation>
    <scope>NUCLEOTIDE SEQUENCE [LARGE SCALE GENOMIC DNA]</scope>
    <source>
        <strain evidence="3">ATCC BAA-864 / HTCC2501 / KCTC 12146</strain>
    </source>
</reference>
<evidence type="ECO:0000256" key="1">
    <source>
        <dbReference type="SAM" id="Phobius"/>
    </source>
</evidence>
<organism evidence="2 3">
    <name type="scientific">Robiginitalea biformata (strain ATCC BAA-864 / DSM 15991 / KCTC 12146 / HTCC2501)</name>
    <dbReference type="NCBI Taxonomy" id="313596"/>
    <lineage>
        <taxon>Bacteria</taxon>
        <taxon>Pseudomonadati</taxon>
        <taxon>Bacteroidota</taxon>
        <taxon>Flavobacteriia</taxon>
        <taxon>Flavobacteriales</taxon>
        <taxon>Flavobacteriaceae</taxon>
        <taxon>Robiginitalea</taxon>
    </lineage>
</organism>
<dbReference type="EMBL" id="CP001712">
    <property type="protein sequence ID" value="EAR17151.1"/>
    <property type="molecule type" value="Genomic_DNA"/>
</dbReference>
<keyword evidence="3" id="KW-1185">Reference proteome</keyword>
<dbReference type="Proteomes" id="UP000009049">
    <property type="component" value="Chromosome"/>
</dbReference>
<evidence type="ECO:0000313" key="2">
    <source>
        <dbReference type="EMBL" id="EAR17151.1"/>
    </source>
</evidence>
<keyword evidence="1" id="KW-0812">Transmembrane</keyword>
<gene>
    <name evidence="2" type="ordered locus">RB2501_09615</name>
</gene>
<keyword evidence="1" id="KW-1133">Transmembrane helix</keyword>
<dbReference type="AlphaFoldDB" id="A4CJP3"/>
<proteinExistence type="predicted"/>
<evidence type="ECO:0000313" key="3">
    <source>
        <dbReference type="Proteomes" id="UP000009049"/>
    </source>
</evidence>
<feature type="transmembrane region" description="Helical" evidence="1">
    <location>
        <begin position="12"/>
        <end position="30"/>
    </location>
</feature>
<dbReference type="KEGG" id="rbi:RB2501_09615"/>
<keyword evidence="1" id="KW-0472">Membrane</keyword>
<sequence length="156" mass="17978">MTAFLTKEGPSLLIAVSGSLVFLTGLYHLLEIPRQQRHKRKWLRSHADAIRGHLIVQYCLNRWKEKRGFCNKCGSHRLELWDHCDNLLVLRCSNCRINYTLTAQSGPMIAQILQYMPSEYVLVSGLRENRFESLGRHLSRTCGPCSTFIENKLSES</sequence>